<dbReference type="Proteomes" id="UP000006727">
    <property type="component" value="Chromosome 11"/>
</dbReference>
<protein>
    <submittedName>
        <fullName evidence="1 2">Uncharacterized protein</fullName>
    </submittedName>
</protein>
<proteinExistence type="predicted"/>
<accession>A0A2K1JVY9</accession>
<dbReference type="EMBL" id="ABEU02000011">
    <property type="protein sequence ID" value="PNR45690.1"/>
    <property type="molecule type" value="Genomic_DNA"/>
</dbReference>
<name>A0A2K1JVY9_PHYPA</name>
<organism evidence="1">
    <name type="scientific">Physcomitrium patens</name>
    <name type="common">Spreading-leaved earth moss</name>
    <name type="synonym">Physcomitrella patens</name>
    <dbReference type="NCBI Taxonomy" id="3218"/>
    <lineage>
        <taxon>Eukaryota</taxon>
        <taxon>Viridiplantae</taxon>
        <taxon>Streptophyta</taxon>
        <taxon>Embryophyta</taxon>
        <taxon>Bryophyta</taxon>
        <taxon>Bryophytina</taxon>
        <taxon>Bryopsida</taxon>
        <taxon>Funariidae</taxon>
        <taxon>Funariales</taxon>
        <taxon>Funariaceae</taxon>
        <taxon>Physcomitrium</taxon>
    </lineage>
</organism>
<evidence type="ECO:0000313" key="1">
    <source>
        <dbReference type="EMBL" id="PNR45690.1"/>
    </source>
</evidence>
<dbReference type="Gramene" id="Pp3c11_23489V3.1">
    <property type="protein sequence ID" value="PAC:32959387.CDS.1"/>
    <property type="gene ID" value="Pp3c11_23489"/>
</dbReference>
<evidence type="ECO:0000313" key="3">
    <source>
        <dbReference type="Proteomes" id="UP000006727"/>
    </source>
</evidence>
<dbReference type="InParanoid" id="A0A2K1JVY9"/>
<reference evidence="1 3" key="1">
    <citation type="journal article" date="2008" name="Science">
        <title>The Physcomitrella genome reveals evolutionary insights into the conquest of land by plants.</title>
        <authorList>
            <person name="Rensing S."/>
            <person name="Lang D."/>
            <person name="Zimmer A."/>
            <person name="Terry A."/>
            <person name="Salamov A."/>
            <person name="Shapiro H."/>
            <person name="Nishiyama T."/>
            <person name="Perroud P.-F."/>
            <person name="Lindquist E."/>
            <person name="Kamisugi Y."/>
            <person name="Tanahashi T."/>
            <person name="Sakakibara K."/>
            <person name="Fujita T."/>
            <person name="Oishi K."/>
            <person name="Shin-I T."/>
            <person name="Kuroki Y."/>
            <person name="Toyoda A."/>
            <person name="Suzuki Y."/>
            <person name="Hashimoto A."/>
            <person name="Yamaguchi K."/>
            <person name="Sugano A."/>
            <person name="Kohara Y."/>
            <person name="Fujiyama A."/>
            <person name="Anterola A."/>
            <person name="Aoki S."/>
            <person name="Ashton N."/>
            <person name="Barbazuk W.B."/>
            <person name="Barker E."/>
            <person name="Bennetzen J."/>
            <person name="Bezanilla M."/>
            <person name="Blankenship R."/>
            <person name="Cho S.H."/>
            <person name="Dutcher S."/>
            <person name="Estelle M."/>
            <person name="Fawcett J.A."/>
            <person name="Gundlach H."/>
            <person name="Hanada K."/>
            <person name="Heyl A."/>
            <person name="Hicks K.A."/>
            <person name="Hugh J."/>
            <person name="Lohr M."/>
            <person name="Mayer K."/>
            <person name="Melkozernov A."/>
            <person name="Murata T."/>
            <person name="Nelson D."/>
            <person name="Pils B."/>
            <person name="Prigge M."/>
            <person name="Reiss B."/>
            <person name="Renner T."/>
            <person name="Rombauts S."/>
            <person name="Rushton P."/>
            <person name="Sanderfoot A."/>
            <person name="Schween G."/>
            <person name="Shiu S.-H."/>
            <person name="Stueber K."/>
            <person name="Theodoulou F.L."/>
            <person name="Tu H."/>
            <person name="Van de Peer Y."/>
            <person name="Verrier P.J."/>
            <person name="Waters E."/>
            <person name="Wood A."/>
            <person name="Yang L."/>
            <person name="Cove D."/>
            <person name="Cuming A."/>
            <person name="Hasebe M."/>
            <person name="Lucas S."/>
            <person name="Mishler D.B."/>
            <person name="Reski R."/>
            <person name="Grigoriev I."/>
            <person name="Quatrano R.S."/>
            <person name="Boore J.L."/>
        </authorList>
    </citation>
    <scope>NUCLEOTIDE SEQUENCE [LARGE SCALE GENOMIC DNA]</scope>
    <source>
        <strain evidence="2 3">cv. Gransden 2004</strain>
    </source>
</reference>
<evidence type="ECO:0000313" key="2">
    <source>
        <dbReference type="EnsemblPlants" id="PAC:32959387.CDS.1"/>
    </source>
</evidence>
<reference evidence="2" key="3">
    <citation type="submission" date="2020-12" db="UniProtKB">
        <authorList>
            <consortium name="EnsemblPlants"/>
        </authorList>
    </citation>
    <scope>IDENTIFICATION</scope>
</reference>
<dbReference type="AlphaFoldDB" id="A0A2K1JVY9"/>
<keyword evidence="3" id="KW-1185">Reference proteome</keyword>
<reference evidence="1 3" key="2">
    <citation type="journal article" date="2018" name="Plant J.">
        <title>The Physcomitrella patens chromosome-scale assembly reveals moss genome structure and evolution.</title>
        <authorList>
            <person name="Lang D."/>
            <person name="Ullrich K.K."/>
            <person name="Murat F."/>
            <person name="Fuchs J."/>
            <person name="Jenkins J."/>
            <person name="Haas F.B."/>
            <person name="Piednoel M."/>
            <person name="Gundlach H."/>
            <person name="Van Bel M."/>
            <person name="Meyberg R."/>
            <person name="Vives C."/>
            <person name="Morata J."/>
            <person name="Symeonidi A."/>
            <person name="Hiss M."/>
            <person name="Muchero W."/>
            <person name="Kamisugi Y."/>
            <person name="Saleh O."/>
            <person name="Blanc G."/>
            <person name="Decker E.L."/>
            <person name="van Gessel N."/>
            <person name="Grimwood J."/>
            <person name="Hayes R.D."/>
            <person name="Graham S.W."/>
            <person name="Gunter L.E."/>
            <person name="McDaniel S.F."/>
            <person name="Hoernstein S.N.W."/>
            <person name="Larsson A."/>
            <person name="Li F.W."/>
            <person name="Perroud P.F."/>
            <person name="Phillips J."/>
            <person name="Ranjan P."/>
            <person name="Rokshar D.S."/>
            <person name="Rothfels C.J."/>
            <person name="Schneider L."/>
            <person name="Shu S."/>
            <person name="Stevenson D.W."/>
            <person name="Thummler F."/>
            <person name="Tillich M."/>
            <person name="Villarreal Aguilar J.C."/>
            <person name="Widiez T."/>
            <person name="Wong G.K."/>
            <person name="Wymore A."/>
            <person name="Zhang Y."/>
            <person name="Zimmer A.D."/>
            <person name="Quatrano R.S."/>
            <person name="Mayer K.F.X."/>
            <person name="Goodstein D."/>
            <person name="Casacuberta J.M."/>
            <person name="Vandepoele K."/>
            <person name="Reski R."/>
            <person name="Cuming A.C."/>
            <person name="Tuskan G.A."/>
            <person name="Maumus F."/>
            <person name="Salse J."/>
            <person name="Schmutz J."/>
            <person name="Rensing S.A."/>
        </authorList>
    </citation>
    <scope>NUCLEOTIDE SEQUENCE [LARGE SCALE GENOMIC DNA]</scope>
    <source>
        <strain evidence="2 3">cv. Gransden 2004</strain>
    </source>
</reference>
<gene>
    <name evidence="1" type="ORF">PHYPA_015461</name>
</gene>
<sequence>MAVDYVSCFIYFYIERVVFCDERFCEKICVEVRGMLMCVIDGVEDFVNKKLNNFDDEFKGSLLQDTNWNMVNKELGVCALQWTFGYKLFVPIFVLKLPLPRHNLKFSHPISHHTQNNK</sequence>
<dbReference type="EnsemblPlants" id="Pp3c11_23489V3.1">
    <property type="protein sequence ID" value="PAC:32959387.CDS.1"/>
    <property type="gene ID" value="Pp3c11_23489"/>
</dbReference>